<organism evidence="3 4">
    <name type="scientific">Flavihumibacter fluminis</name>
    <dbReference type="NCBI Taxonomy" id="2909236"/>
    <lineage>
        <taxon>Bacteria</taxon>
        <taxon>Pseudomonadati</taxon>
        <taxon>Bacteroidota</taxon>
        <taxon>Chitinophagia</taxon>
        <taxon>Chitinophagales</taxon>
        <taxon>Chitinophagaceae</taxon>
        <taxon>Flavihumibacter</taxon>
    </lineage>
</organism>
<accession>A0ABS9BIV6</accession>
<dbReference type="InterPro" id="IPR014044">
    <property type="entry name" value="CAP_dom"/>
</dbReference>
<protein>
    <submittedName>
        <fullName evidence="3">CAP domain-containing protein</fullName>
    </submittedName>
</protein>
<dbReference type="PANTHER" id="PTHR31157">
    <property type="entry name" value="SCP DOMAIN-CONTAINING PROTEIN"/>
    <property type="match status" value="1"/>
</dbReference>
<dbReference type="EMBL" id="JAKEVY010000002">
    <property type="protein sequence ID" value="MCF1715129.1"/>
    <property type="molecule type" value="Genomic_DNA"/>
</dbReference>
<feature type="region of interest" description="Disordered" evidence="1">
    <location>
        <begin position="22"/>
        <end position="42"/>
    </location>
</feature>
<feature type="domain" description="SCP" evidence="2">
    <location>
        <begin position="55"/>
        <end position="168"/>
    </location>
</feature>
<evidence type="ECO:0000259" key="2">
    <source>
        <dbReference type="Pfam" id="PF00188"/>
    </source>
</evidence>
<comment type="caution">
    <text evidence="3">The sequence shown here is derived from an EMBL/GenBank/DDBJ whole genome shotgun (WGS) entry which is preliminary data.</text>
</comment>
<dbReference type="Proteomes" id="UP001200145">
    <property type="component" value="Unassembled WGS sequence"/>
</dbReference>
<sequence>MKKLLLITSLFVLVACQKESEAPAENSTEESASTPGTSTGSNAIVYNVNKNTMLQLINDVRSKGCNCGSTVMPPVGKLEWNDKLAKAGYLHSVDMNAKNYFSHTSQDGRSPGDRITAQGFNWSTYGENIARGQSNEAAVMNSWLNSEGHCKNIMNGRFKYVGVGMQNKYWTQVFGTLR</sequence>
<evidence type="ECO:0000313" key="3">
    <source>
        <dbReference type="EMBL" id="MCF1715129.1"/>
    </source>
</evidence>
<evidence type="ECO:0000313" key="4">
    <source>
        <dbReference type="Proteomes" id="UP001200145"/>
    </source>
</evidence>
<reference evidence="3 4" key="1">
    <citation type="submission" date="2022-01" db="EMBL/GenBank/DDBJ databases">
        <title>Flavihumibacter sp. nov., isolated from sediment of a river.</title>
        <authorList>
            <person name="Liu H."/>
        </authorList>
    </citation>
    <scope>NUCLEOTIDE SEQUENCE [LARGE SCALE GENOMIC DNA]</scope>
    <source>
        <strain evidence="3 4">RY-1</strain>
    </source>
</reference>
<dbReference type="PANTHER" id="PTHR31157:SF1">
    <property type="entry name" value="SCP DOMAIN-CONTAINING PROTEIN"/>
    <property type="match status" value="1"/>
</dbReference>
<dbReference type="Gene3D" id="3.40.33.10">
    <property type="entry name" value="CAP"/>
    <property type="match status" value="1"/>
</dbReference>
<dbReference type="RefSeq" id="WP_234866078.1">
    <property type="nucleotide sequence ID" value="NZ_JAKEVY010000002.1"/>
</dbReference>
<dbReference type="Pfam" id="PF00188">
    <property type="entry name" value="CAP"/>
    <property type="match status" value="1"/>
</dbReference>
<dbReference type="InterPro" id="IPR035940">
    <property type="entry name" value="CAP_sf"/>
</dbReference>
<feature type="compositionally biased region" description="Polar residues" evidence="1">
    <location>
        <begin position="25"/>
        <end position="42"/>
    </location>
</feature>
<name>A0ABS9BIV6_9BACT</name>
<gene>
    <name evidence="3" type="ORF">L0U88_10880</name>
</gene>
<dbReference type="PROSITE" id="PS51257">
    <property type="entry name" value="PROKAR_LIPOPROTEIN"/>
    <property type="match status" value="1"/>
</dbReference>
<proteinExistence type="predicted"/>
<dbReference type="CDD" id="cd05379">
    <property type="entry name" value="CAP_bacterial"/>
    <property type="match status" value="1"/>
</dbReference>
<evidence type="ECO:0000256" key="1">
    <source>
        <dbReference type="SAM" id="MobiDB-lite"/>
    </source>
</evidence>
<dbReference type="SUPFAM" id="SSF55797">
    <property type="entry name" value="PR-1-like"/>
    <property type="match status" value="1"/>
</dbReference>
<keyword evidence="4" id="KW-1185">Reference proteome</keyword>